<evidence type="ECO:0000256" key="1">
    <source>
        <dbReference type="SAM" id="Coils"/>
    </source>
</evidence>
<evidence type="ECO:0000313" key="4">
    <source>
        <dbReference type="EMBL" id="CAE1306243.1"/>
    </source>
</evidence>
<feature type="compositionally biased region" description="Polar residues" evidence="2">
    <location>
        <begin position="1340"/>
        <end position="1352"/>
    </location>
</feature>
<organism evidence="4 5">
    <name type="scientific">Acanthosepion pharaonis</name>
    <name type="common">Pharaoh cuttlefish</name>
    <name type="synonym">Sepia pharaonis</name>
    <dbReference type="NCBI Taxonomy" id="158019"/>
    <lineage>
        <taxon>Eukaryota</taxon>
        <taxon>Metazoa</taxon>
        <taxon>Spiralia</taxon>
        <taxon>Lophotrochozoa</taxon>
        <taxon>Mollusca</taxon>
        <taxon>Cephalopoda</taxon>
        <taxon>Coleoidea</taxon>
        <taxon>Decapodiformes</taxon>
        <taxon>Sepiida</taxon>
        <taxon>Sepiina</taxon>
        <taxon>Sepiidae</taxon>
        <taxon>Acanthosepion</taxon>
    </lineage>
</organism>
<dbReference type="GO" id="GO:1902410">
    <property type="term" value="P:mitotic cytokinetic process"/>
    <property type="evidence" value="ECO:0007669"/>
    <property type="project" value="TreeGrafter"/>
</dbReference>
<feature type="transmembrane region" description="Helical" evidence="3">
    <location>
        <begin position="1955"/>
        <end position="1977"/>
    </location>
</feature>
<feature type="region of interest" description="Disordered" evidence="2">
    <location>
        <begin position="2148"/>
        <end position="2174"/>
    </location>
</feature>
<evidence type="ECO:0000313" key="5">
    <source>
        <dbReference type="Proteomes" id="UP000597762"/>
    </source>
</evidence>
<dbReference type="OrthoDB" id="8190486at2759"/>
<feature type="compositionally biased region" description="Polar residues" evidence="2">
    <location>
        <begin position="151"/>
        <end position="169"/>
    </location>
</feature>
<feature type="region of interest" description="Disordered" evidence="2">
    <location>
        <begin position="255"/>
        <end position="303"/>
    </location>
</feature>
<feature type="transmembrane region" description="Helical" evidence="3">
    <location>
        <begin position="631"/>
        <end position="650"/>
    </location>
</feature>
<dbReference type="GO" id="GO:0005813">
    <property type="term" value="C:centrosome"/>
    <property type="evidence" value="ECO:0007669"/>
    <property type="project" value="TreeGrafter"/>
</dbReference>
<feature type="compositionally biased region" description="Polar residues" evidence="2">
    <location>
        <begin position="268"/>
        <end position="286"/>
    </location>
</feature>
<keyword evidence="5" id="KW-1185">Reference proteome</keyword>
<feature type="compositionally biased region" description="Basic and acidic residues" evidence="2">
    <location>
        <begin position="61"/>
        <end position="75"/>
    </location>
</feature>
<feature type="transmembrane region" description="Helical" evidence="3">
    <location>
        <begin position="591"/>
        <end position="619"/>
    </location>
</feature>
<dbReference type="GO" id="GO:0051299">
    <property type="term" value="P:centrosome separation"/>
    <property type="evidence" value="ECO:0007669"/>
    <property type="project" value="TreeGrafter"/>
</dbReference>
<feature type="region of interest" description="Disordered" evidence="2">
    <location>
        <begin position="151"/>
        <end position="193"/>
    </location>
</feature>
<dbReference type="Proteomes" id="UP000597762">
    <property type="component" value="Unassembled WGS sequence"/>
</dbReference>
<dbReference type="InterPro" id="IPR038923">
    <property type="entry name" value="Centrobin"/>
</dbReference>
<name>A0A812DM25_ACAPH</name>
<feature type="compositionally biased region" description="Basic and acidic residues" evidence="2">
    <location>
        <begin position="2205"/>
        <end position="2219"/>
    </location>
</feature>
<feature type="region of interest" description="Disordered" evidence="2">
    <location>
        <begin position="2195"/>
        <end position="2286"/>
    </location>
</feature>
<feature type="compositionally biased region" description="Basic and acidic residues" evidence="2">
    <location>
        <begin position="290"/>
        <end position="300"/>
    </location>
</feature>
<keyword evidence="3" id="KW-0472">Membrane</keyword>
<feature type="transmembrane region" description="Helical" evidence="3">
    <location>
        <begin position="434"/>
        <end position="455"/>
    </location>
</feature>
<evidence type="ECO:0000256" key="3">
    <source>
        <dbReference type="SAM" id="Phobius"/>
    </source>
</evidence>
<feature type="coiled-coil region" evidence="1">
    <location>
        <begin position="1068"/>
        <end position="1109"/>
    </location>
</feature>
<keyword evidence="3" id="KW-1133">Transmembrane helix</keyword>
<keyword evidence="3" id="KW-0812">Transmembrane</keyword>
<feature type="compositionally biased region" description="Basic and acidic residues" evidence="2">
    <location>
        <begin position="2239"/>
        <end position="2259"/>
    </location>
</feature>
<gene>
    <name evidence="4" type="ORF">SPHA_58535</name>
</gene>
<feature type="region of interest" description="Disordered" evidence="2">
    <location>
        <begin position="57"/>
        <end position="88"/>
    </location>
</feature>
<evidence type="ECO:0000256" key="2">
    <source>
        <dbReference type="SAM" id="MobiDB-lite"/>
    </source>
</evidence>
<feature type="transmembrane region" description="Helical" evidence="3">
    <location>
        <begin position="537"/>
        <end position="558"/>
    </location>
</feature>
<dbReference type="GO" id="GO:0005814">
    <property type="term" value="C:centriole"/>
    <property type="evidence" value="ECO:0007669"/>
    <property type="project" value="TreeGrafter"/>
</dbReference>
<feature type="coiled-coil region" evidence="1">
    <location>
        <begin position="839"/>
        <end position="1033"/>
    </location>
</feature>
<feature type="compositionally biased region" description="Polar residues" evidence="2">
    <location>
        <begin position="2162"/>
        <end position="2174"/>
    </location>
</feature>
<feature type="region of interest" description="Disordered" evidence="2">
    <location>
        <begin position="1337"/>
        <end position="1359"/>
    </location>
</feature>
<feature type="transmembrane region" description="Helical" evidence="3">
    <location>
        <begin position="1989"/>
        <end position="2010"/>
    </location>
</feature>
<accession>A0A812DM25</accession>
<dbReference type="EMBL" id="CAHIKZ030004007">
    <property type="protein sequence ID" value="CAE1306243.1"/>
    <property type="molecule type" value="Genomic_DNA"/>
</dbReference>
<feature type="compositionally biased region" description="Polar residues" evidence="2">
    <location>
        <begin position="2220"/>
        <end position="2231"/>
    </location>
</feature>
<feature type="compositionally biased region" description="Low complexity" evidence="2">
    <location>
        <begin position="2268"/>
        <end position="2286"/>
    </location>
</feature>
<keyword evidence="1" id="KW-0175">Coiled coil</keyword>
<sequence length="2286" mass="252935">MLSLRLKGFILPSSVLRKKKKTITRRGTEENSDSYKPIRITSIIDFTFTYSTQSAPQASLETKRSKQKSWRDTKKAYSQPALNGSPGFSIHEEEGDVIFSPVRRLEFSSVLSSKKTVTDTLHDRQSLPVQGIDSLDKEAFSLLLQVPNQDDQPLLQNRKTPADSVNSLPDQDKQQLDEKDQQAYPLKHESNVPALATQEHRYPADGRNKQTVKTIVSNSSQSVQSPFLPTYPTNLRPGLSYPPLVRSVPYGAEMEEKNRSKPQVIMSPVSNNSSKPKCLSNVSDSVNLPEPKEPSNDDRSQFSPKTLLTVVPDRTKFMQGGSKGDIEACPRPEDMPGGAMHEIQLLRSQLQSAIQVPLKCQIDTDLFDYSQNGTGPDCQSDQLLSVVSDIPSISTVDAKDNHGCNANTQHHWLENGNGPADSLVLSLSRYLSQFLSLSLVIFLNFSLSLSLSFSISLSRYLSQFLSLVIFLNFSLSLSFSISLSRYLSQFLSLVIFLNFSLLSFSFSLVFFLSLVIFLNFSLSLSFSISLSRYLSQFLSLVIFLNFSLSLYLSFSISLSRYLSQFLSLVIFLNFSLSLSFSISLSRYLSQFLSLVIFLNFSLSLSQFLSQFLSLSLSYLSQFLSLSLSQFLFLNFSISLSVIFLNFSLSYLSQFLSQLSFSSLSDYLSQFLSLSFSHCLSCFFSLFWLMDYANNGLVADESNQQLLEPSSSSSSTTTTAMLTAPVSHSLQAGHYRQLPLTNHTQYAAYLDNIKLKEELEKERFRRRHCEKYIEQLNAKMLDVQEQLAIAVSANRKKEILVEHLDKQLGKIIKKKSFQDQIIDDQRKLTSKMRDDFSDVMEELNKEKEKTSRVIHKLEEMESNEKSLEKQLLNEKEQNQGMVEEWEYQSERLRTSEKLLNDLNHQLEEEQAKSIEREQELLKKIEEITESHRNLQEKEKEQAEELLNKVSESETKIHSLEKELSELKLKLENVSRENESWKLEIGIIEAKHENNQKQLETRLESQMEKEITAIIEDVHKKRESFENRLQEEHKQQIISLNEHHSVELNALLQKYQGDLKHKDQKFFAHLQNLEQTIKSLRDENTSLKILNQRLESQRTEALNKFQNIMQLHWNEAISILGGSTNVDSQAFSEVMEHSPESVTSEEAPIPPPSFPVKEPVRCMSADPNQVHPHPQTSSPKKDALNISSFTVSSEQISTLANGHRRPKPPSEANVTDVVPNYLKIVREENLKRNHALQNSERVHRIKDVRESSKSQCLEKQDLTLLEPDANILWYEKDSLQPSFIQTGPYMTAVPMQPPIQQDLQNHMLTTAHRPVNNKTSDHDTRLTSADQQIQNVEYCPDTSLTPPIKQSSQPKDGDQSGVFVEASNLPSHLVHHGYLSPPLPHLVGHNLQFLLSLFPFILCPFLSFTLSFHLFLSRVFTFHPLPPSLCLSLCPSLCLSLSLRPSLCLSLSLSLPLPLSLSLSLSLPLSLSLSLRPSLCLSLSLRPSSLSLSLSVPPSVSLSVCLSCLSPSSVCLSVLSLSLLCLSVCLVSLPPLSVCLSCLSPSSVCLSLSLSVPPSVSLSLRPSLCLSLSPSPPSVCLSLSLPLSVSLCPLPLSVSLSVPSLCLSLSPSLPLSVSLCPSLCLSLSLSPSLCLSLSLSLPLSVSLSLSVPPSVCLSLSVPPSVCLSLSVPPSVCLSLSVPPSVCLSLSVPPLCLSLSLCPSLCLSVSLSVPPSVCLSLSLSLPLSVSLSLCPSPSVCLSLSVPPSVCLSLSVPLPLSVSLSLCPSLCLSLSLSLSLPLSVSLLSLSVSLSLSLSLPLSVSLSLSLSLPLSVSLSVSLSVCLSPSLPLSVSLSLSVPPSRLSVCLSVPPPSVCLSLPVPPSVCLSCPSVCLSPSVRPVCLSPSVPLSLRPSVSLPPSVCLSPSLRLSLSVRPSLPPSVSLSLPLTLSASLSLSLHLSHSLCISLTLSLSLHLSHSFTLSASLSLFHSLCISLTLSLSLHLSHSFTLSASLSLFHSLCISLSLFLVLSFFPFSLSPLFSPPPSPIHSPPPQSHPSLPFCLCPLFFYLCLTTRSKQILKDDYQILSERLMQQNSRQEELQHFIQMLLNRMPTSKILPSMNSANQECEEKRSEFLPVEVANESMSRMNEVINMSQSQEKPERLVQTQHFPLETSQPQQPPPASSYHPGTSVNSFPSGLTASSLQDIQNLLDIYKAQENGEIPQPNLMPKNDEEKGISHKKQDISARTVQRSTGFVKQSARPNKGYEMKLREKADGRRSRDSKPHERKKMLKTSGSGSNSSNTSSGNPVWK</sequence>
<reference evidence="4" key="1">
    <citation type="submission" date="2021-01" db="EMBL/GenBank/DDBJ databases">
        <authorList>
            <person name="Li R."/>
            <person name="Bekaert M."/>
        </authorList>
    </citation>
    <scope>NUCLEOTIDE SEQUENCE</scope>
    <source>
        <strain evidence="4">Farmed</strain>
    </source>
</reference>
<dbReference type="GO" id="GO:0007099">
    <property type="term" value="P:centriole replication"/>
    <property type="evidence" value="ECO:0007669"/>
    <property type="project" value="InterPro"/>
</dbReference>
<dbReference type="PANTHER" id="PTHR34439:SF1">
    <property type="entry name" value="CENTROBIN"/>
    <property type="match status" value="1"/>
</dbReference>
<proteinExistence type="predicted"/>
<protein>
    <submittedName>
        <fullName evidence="4">CNTROB</fullName>
    </submittedName>
</protein>
<dbReference type="PANTHER" id="PTHR34439">
    <property type="entry name" value="CENTROBIN"/>
    <property type="match status" value="1"/>
</dbReference>
<feature type="region of interest" description="Disordered" evidence="2">
    <location>
        <begin position="1134"/>
        <end position="1180"/>
    </location>
</feature>
<feature type="transmembrane region" description="Helical" evidence="3">
    <location>
        <begin position="490"/>
        <end position="517"/>
    </location>
</feature>
<feature type="transmembrane region" description="Helical" evidence="3">
    <location>
        <begin position="461"/>
        <end position="483"/>
    </location>
</feature>
<dbReference type="GO" id="GO:1902017">
    <property type="term" value="P:regulation of cilium assembly"/>
    <property type="evidence" value="ECO:0007669"/>
    <property type="project" value="InterPro"/>
</dbReference>
<feature type="compositionally biased region" description="Basic and acidic residues" evidence="2">
    <location>
        <begin position="170"/>
        <end position="190"/>
    </location>
</feature>
<feature type="transmembrane region" description="Helical" evidence="3">
    <location>
        <begin position="670"/>
        <end position="688"/>
    </location>
</feature>
<comment type="caution">
    <text evidence="4">The sequence shown here is derived from an EMBL/GenBank/DDBJ whole genome shotgun (WGS) entry which is preliminary data.</text>
</comment>
<feature type="transmembrane region" description="Helical" evidence="3">
    <location>
        <begin position="565"/>
        <end position="585"/>
    </location>
</feature>